<dbReference type="EMBL" id="BSBO01000028">
    <property type="protein sequence ID" value="GLG05376.1"/>
    <property type="molecule type" value="Genomic_DNA"/>
</dbReference>
<feature type="transmembrane region" description="Helical" evidence="13">
    <location>
        <begin position="131"/>
        <end position="150"/>
    </location>
</feature>
<feature type="binding site" evidence="12">
    <location>
        <position position="109"/>
    </location>
    <ligand>
        <name>K(+)</name>
        <dbReference type="ChEBI" id="CHEBI:29103"/>
    </ligand>
</feature>
<feature type="transmembrane region" description="Helical" evidence="13">
    <location>
        <begin position="390"/>
        <end position="410"/>
    </location>
</feature>
<feature type="binding site" evidence="12">
    <location>
        <position position="110"/>
    </location>
    <ligand>
        <name>K(+)</name>
        <dbReference type="ChEBI" id="CHEBI:29103"/>
    </ligand>
</feature>
<evidence type="ECO:0000313" key="15">
    <source>
        <dbReference type="Proteomes" id="UP001145145"/>
    </source>
</evidence>
<feature type="binding site" evidence="12">
    <location>
        <position position="312"/>
    </location>
    <ligand>
        <name>K(+)</name>
        <dbReference type="ChEBI" id="CHEBI:29103"/>
    </ligand>
</feature>
<dbReference type="Pfam" id="PF02386">
    <property type="entry name" value="TrkH"/>
    <property type="match status" value="1"/>
</dbReference>
<dbReference type="Proteomes" id="UP001145145">
    <property type="component" value="Unassembled WGS sequence"/>
</dbReference>
<evidence type="ECO:0000256" key="10">
    <source>
        <dbReference type="ARBA" id="ARBA00023065"/>
    </source>
</evidence>
<keyword evidence="10" id="KW-0406">Ion transport</keyword>
<feature type="transmembrane region" description="Helical" evidence="13">
    <location>
        <begin position="451"/>
        <end position="471"/>
    </location>
</feature>
<feature type="transmembrane region" description="Helical" evidence="13">
    <location>
        <begin position="12"/>
        <end position="31"/>
    </location>
</feature>
<dbReference type="PANTHER" id="PTHR32024:SF2">
    <property type="entry name" value="TRK SYSTEM POTASSIUM UPTAKE PROTEIN TRKG-RELATED"/>
    <property type="match status" value="1"/>
</dbReference>
<keyword evidence="9 13" id="KW-1133">Transmembrane helix</keyword>
<feature type="binding site" evidence="12">
    <location>
        <position position="218"/>
    </location>
    <ligand>
        <name>K(+)</name>
        <dbReference type="ChEBI" id="CHEBI:29103"/>
    </ligand>
</feature>
<gene>
    <name evidence="14" type="ORF">Selli1_25500</name>
</gene>
<keyword evidence="6" id="KW-0633">Potassium transport</keyword>
<dbReference type="InterPro" id="IPR003445">
    <property type="entry name" value="Cat_transpt"/>
</dbReference>
<evidence type="ECO:0000256" key="13">
    <source>
        <dbReference type="SAM" id="Phobius"/>
    </source>
</evidence>
<dbReference type="PANTHER" id="PTHR32024">
    <property type="entry name" value="TRK SYSTEM POTASSIUM UPTAKE PROTEIN TRKG-RELATED"/>
    <property type="match status" value="1"/>
</dbReference>
<feature type="binding site" evidence="12">
    <location>
        <position position="428"/>
    </location>
    <ligand>
        <name>K(+)</name>
        <dbReference type="ChEBI" id="CHEBI:29103"/>
    </ligand>
</feature>
<dbReference type="InterPro" id="IPR004772">
    <property type="entry name" value="TrkH"/>
</dbReference>
<comment type="caution">
    <text evidence="14">The sequence shown here is derived from an EMBL/GenBank/DDBJ whole genome shotgun (WGS) entry which is preliminary data.</text>
</comment>
<protein>
    <submittedName>
        <fullName evidence="14">Potassium transporter KefA</fullName>
    </submittedName>
</protein>
<evidence type="ECO:0000256" key="11">
    <source>
        <dbReference type="ARBA" id="ARBA00023136"/>
    </source>
</evidence>
<feature type="transmembrane region" description="Helical" evidence="13">
    <location>
        <begin position="181"/>
        <end position="199"/>
    </location>
</feature>
<evidence type="ECO:0000256" key="2">
    <source>
        <dbReference type="ARBA" id="ARBA00009137"/>
    </source>
</evidence>
<dbReference type="RefSeq" id="WP_281873222.1">
    <property type="nucleotide sequence ID" value="NZ_BSBO01000028.1"/>
</dbReference>
<feature type="transmembrane region" description="Helical" evidence="13">
    <location>
        <begin position="329"/>
        <end position="354"/>
    </location>
</feature>
<feature type="transmembrane region" description="Helical" evidence="13">
    <location>
        <begin position="269"/>
        <end position="287"/>
    </location>
</feature>
<keyword evidence="3" id="KW-0813">Transport</keyword>
<keyword evidence="12" id="KW-0479">Metal-binding</keyword>
<evidence type="ECO:0000256" key="12">
    <source>
        <dbReference type="PIRSR" id="PIRSR006247-1"/>
    </source>
</evidence>
<feature type="transmembrane region" description="Helical" evidence="13">
    <location>
        <begin position="68"/>
        <end position="93"/>
    </location>
</feature>
<keyword evidence="7 13" id="KW-0812">Transmembrane</keyword>
<organism evidence="14 15">
    <name type="scientific">Sellimonas catena</name>
    <dbReference type="NCBI Taxonomy" id="2994035"/>
    <lineage>
        <taxon>Bacteria</taxon>
        <taxon>Bacillati</taxon>
        <taxon>Bacillota</taxon>
        <taxon>Clostridia</taxon>
        <taxon>Lachnospirales</taxon>
        <taxon>Lachnospiraceae</taxon>
        <taxon>Sellimonas</taxon>
    </lineage>
</organism>
<accession>A0A9W6C5D4</accession>
<feature type="transmembrane region" description="Helical" evidence="13">
    <location>
        <begin position="233"/>
        <end position="257"/>
    </location>
</feature>
<evidence type="ECO:0000256" key="7">
    <source>
        <dbReference type="ARBA" id="ARBA00022692"/>
    </source>
</evidence>
<dbReference type="GO" id="GO:0015379">
    <property type="term" value="F:potassium:chloride symporter activity"/>
    <property type="evidence" value="ECO:0007669"/>
    <property type="project" value="InterPro"/>
</dbReference>
<evidence type="ECO:0000256" key="8">
    <source>
        <dbReference type="ARBA" id="ARBA00022958"/>
    </source>
</evidence>
<reference evidence="14 15" key="1">
    <citation type="journal article" date="2023" name="Int. J. Syst. Evol. Microbiol.">
        <title>Sellimonas catena sp. nov., isolated from human faeces.</title>
        <authorList>
            <person name="Hisatomi A."/>
            <person name="Ohkuma M."/>
            <person name="Sakamoto M."/>
        </authorList>
    </citation>
    <scope>NUCLEOTIDE SEQUENCE [LARGE SCALE GENOMIC DNA]</scope>
    <source>
        <strain evidence="14 15">12EGH17</strain>
    </source>
</reference>
<evidence type="ECO:0000256" key="4">
    <source>
        <dbReference type="ARBA" id="ARBA00022475"/>
    </source>
</evidence>
<evidence type="ECO:0000256" key="6">
    <source>
        <dbReference type="ARBA" id="ARBA00022538"/>
    </source>
</evidence>
<evidence type="ECO:0000256" key="1">
    <source>
        <dbReference type="ARBA" id="ARBA00004429"/>
    </source>
</evidence>
<evidence type="ECO:0000313" key="14">
    <source>
        <dbReference type="EMBL" id="GLG05376.1"/>
    </source>
</evidence>
<keyword evidence="5" id="KW-0997">Cell inner membrane</keyword>
<feature type="binding site" evidence="12">
    <location>
        <position position="429"/>
    </location>
    <ligand>
        <name>K(+)</name>
        <dbReference type="ChEBI" id="CHEBI:29103"/>
    </ligand>
</feature>
<comment type="subcellular location">
    <subcellularLocation>
        <location evidence="1">Cell inner membrane</location>
        <topology evidence="1">Multi-pass membrane protein</topology>
    </subcellularLocation>
</comment>
<comment type="similarity">
    <text evidence="2">Belongs to the TrkH potassium transport family.</text>
</comment>
<dbReference type="PIRSF" id="PIRSF006247">
    <property type="entry name" value="TrkH"/>
    <property type="match status" value="1"/>
</dbReference>
<feature type="transmembrane region" description="Helical" evidence="13">
    <location>
        <begin position="37"/>
        <end position="56"/>
    </location>
</feature>
<evidence type="ECO:0000256" key="3">
    <source>
        <dbReference type="ARBA" id="ARBA00022448"/>
    </source>
</evidence>
<keyword evidence="4" id="KW-1003">Cell membrane</keyword>
<dbReference type="GO" id="GO:0046872">
    <property type="term" value="F:metal ion binding"/>
    <property type="evidence" value="ECO:0007669"/>
    <property type="project" value="UniProtKB-KW"/>
</dbReference>
<dbReference type="GO" id="GO:0005886">
    <property type="term" value="C:plasma membrane"/>
    <property type="evidence" value="ECO:0007669"/>
    <property type="project" value="UniProtKB-SubCell"/>
</dbReference>
<keyword evidence="8 12" id="KW-0630">Potassium</keyword>
<evidence type="ECO:0000256" key="9">
    <source>
        <dbReference type="ARBA" id="ARBA00022989"/>
    </source>
</evidence>
<dbReference type="AlphaFoldDB" id="A0A9W6C5D4"/>
<proteinExistence type="inferred from homology"/>
<sequence>MNYSMVMYIVGWILNFEAAFMLPSCLVAVIYQEKCGISFLITMAAALVIGIPLTVRKPKNKDFHSREGFASVALGWIVLSIVGAVPFVISGVIPNPVEALFEAVSGFTTTGSSVLTNVEVVPRCILFWRSFTHWIGGMGVLVFIMAILPLSGGKNINLMRAESPGPSVTKMTSKIKSTAKVLYQIYIVMTIIQIILLLTGKMPLFDALTITFGTAGTGGFGIKNDSLAGYSPYLQYVVTTFMILFGVNFNFYFLLLLKKPIEALKSEEVRWYFGIIAAAVLVIFLYIRSSYPTAEEAFRHSAFQVGSIITTTGYATTDFNLWAQVPRTILVMLMFVGACAGSTGGGIKVSRILILGKTIRKELNQLVHPTGVKKLQMDGRLISHEVLRAANVYMIIYILIFAFSVLLVGIDDFDLVTNFTAVATTLNNVGPGLEMVGPTGNFSAFSNGTTLVMIFDMLAGRLELFPLLLLFHPGAWKKF</sequence>
<name>A0A9W6C5D4_9FIRM</name>
<evidence type="ECO:0000256" key="5">
    <source>
        <dbReference type="ARBA" id="ARBA00022519"/>
    </source>
</evidence>
<feature type="binding site" evidence="12">
    <location>
        <position position="311"/>
    </location>
    <ligand>
        <name>K(+)</name>
        <dbReference type="ChEBI" id="CHEBI:29103"/>
    </ligand>
</feature>
<keyword evidence="15" id="KW-1185">Reference proteome</keyword>
<keyword evidence="11 13" id="KW-0472">Membrane</keyword>